<organism evidence="2 3">
    <name type="scientific">Catenaria anguillulae PL171</name>
    <dbReference type="NCBI Taxonomy" id="765915"/>
    <lineage>
        <taxon>Eukaryota</taxon>
        <taxon>Fungi</taxon>
        <taxon>Fungi incertae sedis</taxon>
        <taxon>Blastocladiomycota</taxon>
        <taxon>Blastocladiomycetes</taxon>
        <taxon>Blastocladiales</taxon>
        <taxon>Catenariaceae</taxon>
        <taxon>Catenaria</taxon>
    </lineage>
</organism>
<reference evidence="2 3" key="1">
    <citation type="submission" date="2016-07" db="EMBL/GenBank/DDBJ databases">
        <title>Pervasive Adenine N6-methylation of Active Genes in Fungi.</title>
        <authorList>
            <consortium name="DOE Joint Genome Institute"/>
            <person name="Mondo S.J."/>
            <person name="Dannebaum R.O."/>
            <person name="Kuo R.C."/>
            <person name="Labutti K."/>
            <person name="Haridas S."/>
            <person name="Kuo A."/>
            <person name="Salamov A."/>
            <person name="Ahrendt S.R."/>
            <person name="Lipzen A."/>
            <person name="Sullivan W."/>
            <person name="Andreopoulos W.B."/>
            <person name="Clum A."/>
            <person name="Lindquist E."/>
            <person name="Daum C."/>
            <person name="Ramamoorthy G.K."/>
            <person name="Gryganskyi A."/>
            <person name="Culley D."/>
            <person name="Magnuson J.K."/>
            <person name="James T.Y."/>
            <person name="O'Malley M.A."/>
            <person name="Stajich J.E."/>
            <person name="Spatafora J.W."/>
            <person name="Visel A."/>
            <person name="Grigoriev I.V."/>
        </authorList>
    </citation>
    <scope>NUCLEOTIDE SEQUENCE [LARGE SCALE GENOMIC DNA]</scope>
    <source>
        <strain evidence="2 3">PL171</strain>
    </source>
</reference>
<dbReference type="PANTHER" id="PTHR21549">
    <property type="entry name" value="MUTATED IN BLADDER CANCER 1"/>
    <property type="match status" value="1"/>
</dbReference>
<proteinExistence type="predicted"/>
<evidence type="ECO:0000256" key="1">
    <source>
        <dbReference type="ARBA" id="ARBA00023054"/>
    </source>
</evidence>
<keyword evidence="1" id="KW-0175">Coiled coil</keyword>
<dbReference type="InterPro" id="IPR039902">
    <property type="entry name" value="CCDC148/CCDC112"/>
</dbReference>
<keyword evidence="3" id="KW-1185">Reference proteome</keyword>
<protein>
    <submittedName>
        <fullName evidence="2">Uncharacterized protein</fullName>
    </submittedName>
</protein>
<evidence type="ECO:0000313" key="3">
    <source>
        <dbReference type="Proteomes" id="UP000193411"/>
    </source>
</evidence>
<comment type="caution">
    <text evidence="2">The sequence shown here is derived from an EMBL/GenBank/DDBJ whole genome shotgun (WGS) entry which is preliminary data.</text>
</comment>
<evidence type="ECO:0000313" key="2">
    <source>
        <dbReference type="EMBL" id="ORZ30389.1"/>
    </source>
</evidence>
<dbReference type="AlphaFoldDB" id="A0A1Y2H766"/>
<name>A0A1Y2H766_9FUNG</name>
<dbReference type="PANTHER" id="PTHR21549:SF0">
    <property type="entry name" value="COILED-COIL DOMAIN-CONTAINING PROTEIN 112"/>
    <property type="match status" value="1"/>
</dbReference>
<dbReference type="EMBL" id="MCFL01000086">
    <property type="protein sequence ID" value="ORZ30389.1"/>
    <property type="molecule type" value="Genomic_DNA"/>
</dbReference>
<accession>A0A1Y2H766</accession>
<gene>
    <name evidence="2" type="ORF">BCR44DRAFT_1313888</name>
</gene>
<sequence>MLATSSRSHHSQGATSAAAAAAKKQFLEKSISLRNREAALASDLDSWVQVHGADIVIDLATSREPAQTVATPGIVKGKRPRRAGKSVPSTVIRFGNSDDTFPQGHARLKSLLHTLYSLQEQQQSQCDNVPLQPTLAEQIHRTFTQFEESLHLAHKALVEESQSLAVQEKQLSHDIAMVEDRLRALEVASTDVTVDCTLPSSFSGVTAASAGKSSSKSRLVPANTLPPEVMEFEVHVDHPNLVPFCCVCTRRSDFHHLVTVTRVAQTFVAKHGPTGGWDPYAHDVFLSTLKHTCPSLLAAITSATDVDLDIEAKVMGRLVSRCAESLGVPESDVEAHCEWWIEWLRLQVRKRKAIDHWRRKKQLQQQPQPVNDAAVQVGLKVGKRSNSSAGVDEEKMTEQMLKVAEWRIEKERQRIREEQAELAGKGGCRRRRTTGG</sequence>
<dbReference type="Proteomes" id="UP000193411">
    <property type="component" value="Unassembled WGS sequence"/>
</dbReference>